<sequence>MATILRCFLQIHLIIGVVMFSLFLWQEYLSVQPLQHSCYTCRYMTRTS</sequence>
<keyword evidence="1" id="KW-0812">Transmembrane</keyword>
<evidence type="ECO:0000256" key="1">
    <source>
        <dbReference type="SAM" id="Phobius"/>
    </source>
</evidence>
<feature type="transmembrane region" description="Helical" evidence="1">
    <location>
        <begin position="7"/>
        <end position="25"/>
    </location>
</feature>
<name>A0A2P2MYX1_RHIMU</name>
<evidence type="ECO:0000313" key="2">
    <source>
        <dbReference type="EMBL" id="MBX35422.1"/>
    </source>
</evidence>
<keyword evidence="1" id="KW-0472">Membrane</keyword>
<accession>A0A2P2MYX1</accession>
<dbReference type="EMBL" id="GGEC01054938">
    <property type="protein sequence ID" value="MBX35422.1"/>
    <property type="molecule type" value="Transcribed_RNA"/>
</dbReference>
<reference evidence="2" key="1">
    <citation type="submission" date="2018-02" db="EMBL/GenBank/DDBJ databases">
        <title>Rhizophora mucronata_Transcriptome.</title>
        <authorList>
            <person name="Meera S.P."/>
            <person name="Sreeshan A."/>
            <person name="Augustine A."/>
        </authorList>
    </citation>
    <scope>NUCLEOTIDE SEQUENCE</scope>
    <source>
        <tissue evidence="2">Leaf</tissue>
    </source>
</reference>
<protein>
    <submittedName>
        <fullName evidence="2">Uncharacterized protein</fullName>
    </submittedName>
</protein>
<organism evidence="2">
    <name type="scientific">Rhizophora mucronata</name>
    <name type="common">Asiatic mangrove</name>
    <dbReference type="NCBI Taxonomy" id="61149"/>
    <lineage>
        <taxon>Eukaryota</taxon>
        <taxon>Viridiplantae</taxon>
        <taxon>Streptophyta</taxon>
        <taxon>Embryophyta</taxon>
        <taxon>Tracheophyta</taxon>
        <taxon>Spermatophyta</taxon>
        <taxon>Magnoliopsida</taxon>
        <taxon>eudicotyledons</taxon>
        <taxon>Gunneridae</taxon>
        <taxon>Pentapetalae</taxon>
        <taxon>rosids</taxon>
        <taxon>fabids</taxon>
        <taxon>Malpighiales</taxon>
        <taxon>Rhizophoraceae</taxon>
        <taxon>Rhizophora</taxon>
    </lineage>
</organism>
<keyword evidence="1" id="KW-1133">Transmembrane helix</keyword>
<proteinExistence type="predicted"/>
<dbReference type="AlphaFoldDB" id="A0A2P2MYX1"/>